<evidence type="ECO:0000259" key="1">
    <source>
        <dbReference type="Pfam" id="PF14766"/>
    </source>
</evidence>
<dbReference type="InterPro" id="IPR028158">
    <property type="entry name" value="RPA_interact_N_dom"/>
</dbReference>
<protein>
    <recommendedName>
        <fullName evidence="1">RPA-interacting protein N-terminal domain-containing protein</fullName>
    </recommendedName>
</protein>
<keyword evidence="3" id="KW-1185">Reference proteome</keyword>
<sequence length="266" mass="30244">MKVKLDCAPNDVDDAGLPVAVFSFALCRKGTCGLVHMIMEVESNFKRTLDDCNRQRMNVRVPAECAAHVHGHRARFKATSPHWREIYRERCLLRLKNSRASHLDRFRAAGARSQIQMQNGDSSGNLPEETSQASLIEKVLFREWQALKAERQRAQGAPNFEEEEEIEVERATLEEIRKEMLAKAPTQHPDRASQQPIGGELLQARRWTNRVSPEVVQKARPERQEGLLFRSAIGFMRSHLTRCSSLAMDPAYRSSPGSSWVQPQSL</sequence>
<name>A0A8C4NCI0_EPTBU</name>
<dbReference type="Ensembl" id="ENSEBUT00000005117.1">
    <property type="protein sequence ID" value="ENSEBUP00000004679.1"/>
    <property type="gene ID" value="ENSEBUG00000003278.1"/>
</dbReference>
<dbReference type="GO" id="GO:0006606">
    <property type="term" value="P:protein import into nucleus"/>
    <property type="evidence" value="ECO:0007669"/>
    <property type="project" value="TreeGrafter"/>
</dbReference>
<evidence type="ECO:0000313" key="3">
    <source>
        <dbReference type="Proteomes" id="UP000694388"/>
    </source>
</evidence>
<reference evidence="2" key="2">
    <citation type="submission" date="2025-09" db="UniProtKB">
        <authorList>
            <consortium name="Ensembl"/>
        </authorList>
    </citation>
    <scope>IDENTIFICATION</scope>
</reference>
<reference evidence="2" key="1">
    <citation type="submission" date="2025-08" db="UniProtKB">
        <authorList>
            <consortium name="Ensembl"/>
        </authorList>
    </citation>
    <scope>IDENTIFICATION</scope>
</reference>
<dbReference type="Proteomes" id="UP000694388">
    <property type="component" value="Unplaced"/>
</dbReference>
<dbReference type="Pfam" id="PF14766">
    <property type="entry name" value="RPA_interact_N"/>
    <property type="match status" value="1"/>
</dbReference>
<dbReference type="PANTHER" id="PTHR31742">
    <property type="entry name" value="RPA-INTERACTING PROTEIN RPAIN"/>
    <property type="match status" value="1"/>
</dbReference>
<dbReference type="PANTHER" id="PTHR31742:SF1">
    <property type="entry name" value="RPA-INTERACTING PROTEIN"/>
    <property type="match status" value="1"/>
</dbReference>
<dbReference type="AlphaFoldDB" id="A0A8C4NCI0"/>
<evidence type="ECO:0000313" key="2">
    <source>
        <dbReference type="Ensembl" id="ENSEBUP00000004679.1"/>
    </source>
</evidence>
<dbReference type="GO" id="GO:0005634">
    <property type="term" value="C:nucleus"/>
    <property type="evidence" value="ECO:0007669"/>
    <property type="project" value="TreeGrafter"/>
</dbReference>
<feature type="domain" description="RPA-interacting protein N-terminal" evidence="1">
    <location>
        <begin position="72"/>
        <end position="108"/>
    </location>
</feature>
<dbReference type="InterPro" id="IPR028156">
    <property type="entry name" value="RIP"/>
</dbReference>
<proteinExistence type="predicted"/>
<accession>A0A8C4NCI0</accession>
<organism evidence="2 3">
    <name type="scientific">Eptatretus burgeri</name>
    <name type="common">Inshore hagfish</name>
    <dbReference type="NCBI Taxonomy" id="7764"/>
    <lineage>
        <taxon>Eukaryota</taxon>
        <taxon>Metazoa</taxon>
        <taxon>Chordata</taxon>
        <taxon>Craniata</taxon>
        <taxon>Vertebrata</taxon>
        <taxon>Cyclostomata</taxon>
        <taxon>Myxini</taxon>
        <taxon>Myxiniformes</taxon>
        <taxon>Myxinidae</taxon>
        <taxon>Eptatretinae</taxon>
        <taxon>Eptatretus</taxon>
    </lineage>
</organism>